<dbReference type="EMBL" id="RCMK01000929">
    <property type="protein sequence ID" value="KAG2907452.1"/>
    <property type="molecule type" value="Genomic_DNA"/>
</dbReference>
<gene>
    <name evidence="1" type="ORF">PC113_g18164</name>
    <name evidence="2" type="ORF">PC115_g16883</name>
    <name evidence="3" type="ORF">PC117_g20216</name>
</gene>
<sequence length="169" mass="19204">MLRKKHCRRNVLSITTVGWRALVHSGFAAASSGQQYRVSVPDYGRVRRVHGLPEPQHDCRAPRGAEKKNCRKQFIFVTPNYLSRSGGEGPEVGSSERSSRIDRRVSMRLMRSEWLELSSLFLWFASRDAALTLRSMPLTHSDVVNNFELLQVCDHSDALETFRSIIDAS</sequence>
<evidence type="ECO:0000313" key="3">
    <source>
        <dbReference type="EMBL" id="KAG2907452.1"/>
    </source>
</evidence>
<accession>A0A8T1BAV7</accession>
<protein>
    <submittedName>
        <fullName evidence="2">Uncharacterized protein</fullName>
    </submittedName>
</protein>
<dbReference type="Proteomes" id="UP000736787">
    <property type="component" value="Unassembled WGS sequence"/>
</dbReference>
<organism evidence="2 4">
    <name type="scientific">Phytophthora cactorum</name>
    <dbReference type="NCBI Taxonomy" id="29920"/>
    <lineage>
        <taxon>Eukaryota</taxon>
        <taxon>Sar</taxon>
        <taxon>Stramenopiles</taxon>
        <taxon>Oomycota</taxon>
        <taxon>Peronosporomycetes</taxon>
        <taxon>Peronosporales</taxon>
        <taxon>Peronosporaceae</taxon>
        <taxon>Phytophthora</taxon>
    </lineage>
</organism>
<reference evidence="2" key="1">
    <citation type="submission" date="2018-10" db="EMBL/GenBank/DDBJ databases">
        <title>Effector identification in a new, highly contiguous assembly of the strawberry crown rot pathogen Phytophthora cactorum.</title>
        <authorList>
            <person name="Armitage A.D."/>
            <person name="Nellist C.F."/>
            <person name="Bates H."/>
            <person name="Vickerstaff R.J."/>
            <person name="Harrison R.J."/>
        </authorList>
    </citation>
    <scope>NUCLEOTIDE SEQUENCE</scope>
    <source>
        <strain evidence="1">15-7</strain>
        <strain evidence="2">4032</strain>
        <strain evidence="3">4040</strain>
    </source>
</reference>
<dbReference type="Proteomes" id="UP000735874">
    <property type="component" value="Unassembled WGS sequence"/>
</dbReference>
<comment type="caution">
    <text evidence="2">The sequence shown here is derived from an EMBL/GenBank/DDBJ whole genome shotgun (WGS) entry which is preliminary data.</text>
</comment>
<evidence type="ECO:0000313" key="1">
    <source>
        <dbReference type="EMBL" id="KAG2845579.1"/>
    </source>
</evidence>
<name>A0A8T1BAV7_9STRA</name>
<evidence type="ECO:0000313" key="2">
    <source>
        <dbReference type="EMBL" id="KAG2898351.1"/>
    </source>
</evidence>
<proteinExistence type="predicted"/>
<dbReference type="Proteomes" id="UP000774804">
    <property type="component" value="Unassembled WGS sequence"/>
</dbReference>
<dbReference type="AlphaFoldDB" id="A0A8T1BAV7"/>
<dbReference type="EMBL" id="RCMI01000767">
    <property type="protein sequence ID" value="KAG2898351.1"/>
    <property type="molecule type" value="Genomic_DNA"/>
</dbReference>
<evidence type="ECO:0000313" key="4">
    <source>
        <dbReference type="Proteomes" id="UP000774804"/>
    </source>
</evidence>
<dbReference type="EMBL" id="RCMG01000833">
    <property type="protein sequence ID" value="KAG2845579.1"/>
    <property type="molecule type" value="Genomic_DNA"/>
</dbReference>